<organism evidence="5 6">
    <name type="scientific">Haloglomus irregulare</name>
    <dbReference type="NCBI Taxonomy" id="2234134"/>
    <lineage>
        <taxon>Archaea</taxon>
        <taxon>Methanobacteriati</taxon>
        <taxon>Methanobacteriota</taxon>
        <taxon>Stenosarchaea group</taxon>
        <taxon>Halobacteria</taxon>
        <taxon>Halobacteriales</taxon>
        <taxon>Natronomonadaceae</taxon>
        <taxon>Haloglomus</taxon>
    </lineage>
</organism>
<dbReference type="RefSeq" id="WP_144263659.1">
    <property type="nucleotide sequence ID" value="NZ_QMDX01000032.1"/>
</dbReference>
<dbReference type="AlphaFoldDB" id="A0A554MU60"/>
<keyword evidence="6" id="KW-1185">Reference proteome</keyword>
<accession>A0A554MU60</accession>
<name>A0A554MU60_9EURY</name>
<protein>
    <submittedName>
        <fullName evidence="5">Bacterio-opsin activator</fullName>
    </submittedName>
</protein>
<dbReference type="InParanoid" id="A0A554MU60"/>
<dbReference type="Proteomes" id="UP000319894">
    <property type="component" value="Unassembled WGS sequence"/>
</dbReference>
<evidence type="ECO:0000256" key="1">
    <source>
        <dbReference type="ARBA" id="ARBA00023015"/>
    </source>
</evidence>
<proteinExistence type="predicted"/>
<feature type="domain" description="HTH bat-type" evidence="3">
    <location>
        <begin position="183"/>
        <end position="231"/>
    </location>
</feature>
<dbReference type="PANTHER" id="PTHR34236:SF1">
    <property type="entry name" value="DIMETHYL SULFOXIDE REDUCTASE TRANSCRIPTIONAL ACTIVATOR"/>
    <property type="match status" value="1"/>
</dbReference>
<gene>
    <name evidence="5" type="ORF">DP107_18945</name>
</gene>
<evidence type="ECO:0000256" key="2">
    <source>
        <dbReference type="ARBA" id="ARBA00023163"/>
    </source>
</evidence>
<dbReference type="InterPro" id="IPR056529">
    <property type="entry name" value="HVO_2928_N"/>
</dbReference>
<dbReference type="InterPro" id="IPR007050">
    <property type="entry name" value="HTH_bacterioopsin"/>
</dbReference>
<dbReference type="EMBL" id="QMDX01000032">
    <property type="protein sequence ID" value="TSD08631.1"/>
    <property type="molecule type" value="Genomic_DNA"/>
</dbReference>
<dbReference type="PANTHER" id="PTHR34236">
    <property type="entry name" value="DIMETHYL SULFOXIDE REDUCTASE TRANSCRIPTIONAL ACTIVATOR"/>
    <property type="match status" value="1"/>
</dbReference>
<dbReference type="OrthoDB" id="198846at2157"/>
<evidence type="ECO:0000259" key="3">
    <source>
        <dbReference type="Pfam" id="PF04967"/>
    </source>
</evidence>
<feature type="domain" description="HVO-2928 N-terminal" evidence="4">
    <location>
        <begin position="3"/>
        <end position="168"/>
    </location>
</feature>
<sequence length="239" mass="27012">MREFVFEIRYAPGSDELMDVFIESPEASSNALLCSMGDAKLWKLDRTVGPTAAVEDATSLLTDTSYDQLSVSDRSYDARQYTDVLEREPGRSLIYNYFDKLARCDSVPIITNQYLDGALLFEVTRRGGTEKWRILMEDDKKVGMLYDTLQGRLGGGLSFHFHHIGDSTGSVLTLFNSVAIQPEQHHVLEKAAKEGYYRTPRETTLDELATELECPRSTVSYRLRRAEAALVNEYLTNNS</sequence>
<keyword evidence="1" id="KW-0805">Transcription regulation</keyword>
<evidence type="ECO:0000259" key="4">
    <source>
        <dbReference type="Pfam" id="PF24281"/>
    </source>
</evidence>
<reference evidence="5 6" key="1">
    <citation type="submission" date="2018-06" db="EMBL/GenBank/DDBJ databases">
        <title>Natronomonas sp. F16-60 a new haloarchaeon isolated from a solar saltern of Isla Cristina, Huelva, Spain.</title>
        <authorList>
            <person name="Duran-Viseras A."/>
            <person name="Sanchez-Porro C."/>
            <person name="Ventosa A."/>
        </authorList>
    </citation>
    <scope>NUCLEOTIDE SEQUENCE [LARGE SCALE GENOMIC DNA]</scope>
    <source>
        <strain evidence="5 6">F16-60</strain>
    </source>
</reference>
<keyword evidence="2" id="KW-0804">Transcription</keyword>
<evidence type="ECO:0000313" key="6">
    <source>
        <dbReference type="Proteomes" id="UP000319894"/>
    </source>
</evidence>
<comment type="caution">
    <text evidence="5">The sequence shown here is derived from an EMBL/GenBank/DDBJ whole genome shotgun (WGS) entry which is preliminary data.</text>
</comment>
<dbReference type="Pfam" id="PF04967">
    <property type="entry name" value="HTH_10"/>
    <property type="match status" value="1"/>
</dbReference>
<evidence type="ECO:0000313" key="5">
    <source>
        <dbReference type="EMBL" id="TSD08631.1"/>
    </source>
</evidence>
<dbReference type="Pfam" id="PF24281">
    <property type="entry name" value="HVO_2928_N"/>
    <property type="match status" value="1"/>
</dbReference>